<dbReference type="PANTHER" id="PTHR11461:SF204">
    <property type="entry name" value="SERPIN B6"/>
    <property type="match status" value="1"/>
</dbReference>
<keyword evidence="6" id="KW-0007">Acetylation</keyword>
<evidence type="ECO:0000256" key="8">
    <source>
        <dbReference type="ARBA" id="ARBA00039202"/>
    </source>
</evidence>
<keyword evidence="10" id="KW-1185">Reference proteome</keyword>
<dbReference type="Proteomes" id="UP000515156">
    <property type="component" value="Chromosome 1"/>
</dbReference>
<dbReference type="SUPFAM" id="SSF56574">
    <property type="entry name" value="Serpins"/>
    <property type="match status" value="1"/>
</dbReference>
<evidence type="ECO:0000256" key="4">
    <source>
        <dbReference type="ARBA" id="ARBA00022690"/>
    </source>
</evidence>
<dbReference type="FunFam" id="2.10.310.10:FF:000001">
    <property type="entry name" value="Serpin family A member 1"/>
    <property type="match status" value="1"/>
</dbReference>
<reference evidence="11 12" key="1">
    <citation type="submission" date="2025-04" db="UniProtKB">
        <authorList>
            <consortium name="RefSeq"/>
        </authorList>
    </citation>
    <scope>IDENTIFICATION</scope>
</reference>
<dbReference type="InterPro" id="IPR023796">
    <property type="entry name" value="Serpin_dom"/>
</dbReference>
<evidence type="ECO:0000256" key="5">
    <source>
        <dbReference type="ARBA" id="ARBA00022900"/>
    </source>
</evidence>
<dbReference type="FunFam" id="3.30.497.10:FF:000002">
    <property type="entry name" value="Serpin family B member 6"/>
    <property type="match status" value="1"/>
</dbReference>
<dbReference type="InterPro" id="IPR042185">
    <property type="entry name" value="Serpin_sf_2"/>
</dbReference>
<comment type="similarity">
    <text evidence="2">Belongs to the serpin family. Ov-serpin subfamily.</text>
</comment>
<dbReference type="KEGG" id="muo:115473911"/>
<accession>A0A6P7YP39</accession>
<dbReference type="RefSeq" id="XP_030064972.1">
    <property type="nucleotide sequence ID" value="XM_030209112.1"/>
</dbReference>
<keyword evidence="5" id="KW-0722">Serine protease inhibitor</keyword>
<dbReference type="RefSeq" id="XP_030064990.1">
    <property type="nucleotide sequence ID" value="XM_030209130.1"/>
</dbReference>
<dbReference type="InterPro" id="IPR000215">
    <property type="entry name" value="Serpin_fam"/>
</dbReference>
<dbReference type="Pfam" id="PF00079">
    <property type="entry name" value="Serpin"/>
    <property type="match status" value="1"/>
</dbReference>
<keyword evidence="4" id="KW-0646">Protease inhibitor</keyword>
<gene>
    <name evidence="11 12 13" type="primary">LOC115473911</name>
</gene>
<organism evidence="10 13">
    <name type="scientific">Microcaecilia unicolor</name>
    <dbReference type="NCBI Taxonomy" id="1415580"/>
    <lineage>
        <taxon>Eukaryota</taxon>
        <taxon>Metazoa</taxon>
        <taxon>Chordata</taxon>
        <taxon>Craniata</taxon>
        <taxon>Vertebrata</taxon>
        <taxon>Euteleostomi</taxon>
        <taxon>Amphibia</taxon>
        <taxon>Gymnophiona</taxon>
        <taxon>Siphonopidae</taxon>
        <taxon>Microcaecilia</taxon>
    </lineage>
</organism>
<dbReference type="SMART" id="SM00093">
    <property type="entry name" value="SERPIN"/>
    <property type="match status" value="1"/>
</dbReference>
<dbReference type="PROSITE" id="PS00284">
    <property type="entry name" value="SERPIN"/>
    <property type="match status" value="1"/>
</dbReference>
<comment type="subcellular location">
    <subcellularLocation>
        <location evidence="1">Cytoplasm</location>
    </subcellularLocation>
</comment>
<evidence type="ECO:0000256" key="7">
    <source>
        <dbReference type="ARBA" id="ARBA00038828"/>
    </source>
</evidence>
<dbReference type="InterPro" id="IPR042178">
    <property type="entry name" value="Serpin_sf_1"/>
</dbReference>
<dbReference type="RefSeq" id="XP_030064981.1">
    <property type="nucleotide sequence ID" value="XM_030209121.1"/>
</dbReference>
<evidence type="ECO:0000313" key="11">
    <source>
        <dbReference type="RefSeq" id="XP_030064972.1"/>
    </source>
</evidence>
<dbReference type="GeneID" id="115473911"/>
<evidence type="ECO:0000256" key="2">
    <source>
        <dbReference type="ARBA" id="ARBA00006426"/>
    </source>
</evidence>
<dbReference type="InterPro" id="IPR023795">
    <property type="entry name" value="Serpin_CS"/>
</dbReference>
<proteinExistence type="inferred from homology"/>
<evidence type="ECO:0000313" key="12">
    <source>
        <dbReference type="RefSeq" id="XP_030064981.1"/>
    </source>
</evidence>
<dbReference type="GO" id="GO:0005615">
    <property type="term" value="C:extracellular space"/>
    <property type="evidence" value="ECO:0007669"/>
    <property type="project" value="InterPro"/>
</dbReference>
<evidence type="ECO:0000256" key="6">
    <source>
        <dbReference type="ARBA" id="ARBA00022990"/>
    </source>
</evidence>
<comment type="subunit">
    <text evidence="7">Forms a complex with the monomeric form of beta-tryptase.</text>
</comment>
<evidence type="ECO:0000313" key="10">
    <source>
        <dbReference type="Proteomes" id="UP000515156"/>
    </source>
</evidence>
<dbReference type="CDD" id="cd19956">
    <property type="entry name" value="serpinB"/>
    <property type="match status" value="1"/>
</dbReference>
<dbReference type="Gene3D" id="2.30.39.10">
    <property type="entry name" value="Alpha-1-antitrypsin, domain 1"/>
    <property type="match status" value="1"/>
</dbReference>
<evidence type="ECO:0000313" key="13">
    <source>
        <dbReference type="RefSeq" id="XP_030064990.1"/>
    </source>
</evidence>
<dbReference type="Gene3D" id="3.30.497.10">
    <property type="entry name" value="Antithrombin, subunit I, domain 2"/>
    <property type="match status" value="1"/>
</dbReference>
<dbReference type="PANTHER" id="PTHR11461">
    <property type="entry name" value="SERINE PROTEASE INHIBITOR, SERPIN"/>
    <property type="match status" value="1"/>
</dbReference>
<dbReference type="GO" id="GO:0004867">
    <property type="term" value="F:serine-type endopeptidase inhibitor activity"/>
    <property type="evidence" value="ECO:0007669"/>
    <property type="project" value="UniProtKB-KW"/>
</dbReference>
<evidence type="ECO:0000256" key="3">
    <source>
        <dbReference type="ARBA" id="ARBA00022490"/>
    </source>
</evidence>
<dbReference type="FunFam" id="2.30.39.10:FF:000014">
    <property type="entry name" value="Serpin family B member 9"/>
    <property type="match status" value="1"/>
</dbReference>
<dbReference type="Gene3D" id="2.10.310.10">
    <property type="entry name" value="Serpins superfamily"/>
    <property type="match status" value="1"/>
</dbReference>
<dbReference type="OrthoDB" id="671595at2759"/>
<dbReference type="GO" id="GO:0005737">
    <property type="term" value="C:cytoplasm"/>
    <property type="evidence" value="ECO:0007669"/>
    <property type="project" value="UniProtKB-SubCell"/>
</dbReference>
<dbReference type="InterPro" id="IPR036186">
    <property type="entry name" value="Serpin_sf"/>
</dbReference>
<keyword evidence="3" id="KW-0963">Cytoplasm</keyword>
<evidence type="ECO:0000259" key="9">
    <source>
        <dbReference type="SMART" id="SM00093"/>
    </source>
</evidence>
<sequence length="378" mass="42967">MDALSEANTAFALDLFKTVGKQGDHNVFFSPMSLSSALAMVYLGARGNTAAQMTQVLQFSKAKDVHAGFQSLLAEINKPGAKYILRTANKLFGEKSYEFIEEFLEATKKFYHADLEKVDFEGNSDESRKLINAWVEEKTESKIQNILSPGTIDSLTRLVLVNAIYFKGNWANQFNKEHTREGQFRINKNEKKPVEMMYKKAKFNMTYVGDVQTKFLDLPYVDDELSMIIMLPDDIQDDSTGLELLERKLTYEKFVDWTDPKMMDSREVEVYLPKFKLEETYDLKLVLSSMGMSDAFHMGKADFSGMSPKNDLVLSKVIHKAFVEVNEEGTEAAAATAAVMMLRCAPMLPRFVADHPFLFFIAHKKTRNILFCGRFCSP</sequence>
<protein>
    <recommendedName>
        <fullName evidence="8">Serpin B6</fullName>
    </recommendedName>
</protein>
<feature type="domain" description="Serpin" evidence="9">
    <location>
        <begin position="13"/>
        <end position="378"/>
    </location>
</feature>
<name>A0A6P7YP39_9AMPH</name>
<dbReference type="AlphaFoldDB" id="A0A6P7YP39"/>
<evidence type="ECO:0000256" key="1">
    <source>
        <dbReference type="ARBA" id="ARBA00004496"/>
    </source>
</evidence>